<dbReference type="AlphaFoldDB" id="A0A2T1NGF4"/>
<keyword evidence="1" id="KW-0812">Transmembrane</keyword>
<dbReference type="OrthoDB" id="8536716at2"/>
<dbReference type="EMBL" id="PXOT01000020">
    <property type="protein sequence ID" value="PSG91948.1"/>
    <property type="molecule type" value="Genomic_DNA"/>
</dbReference>
<keyword evidence="1" id="KW-1133">Transmembrane helix</keyword>
<feature type="transmembrane region" description="Helical" evidence="1">
    <location>
        <begin position="60"/>
        <end position="80"/>
    </location>
</feature>
<evidence type="ECO:0000313" key="3">
    <source>
        <dbReference type="Proteomes" id="UP000238430"/>
    </source>
</evidence>
<dbReference type="Pfam" id="PF11750">
    <property type="entry name" value="DUF3307"/>
    <property type="match status" value="1"/>
</dbReference>
<feature type="transmembrane region" description="Helical" evidence="1">
    <location>
        <begin position="212"/>
        <end position="235"/>
    </location>
</feature>
<organism evidence="2 3">
    <name type="scientific">Mesoflavibacter zeaxanthinifaciens subsp. sabulilitoris</name>
    <dbReference type="NCBI Taxonomy" id="1520893"/>
    <lineage>
        <taxon>Bacteria</taxon>
        <taxon>Pseudomonadati</taxon>
        <taxon>Bacteroidota</taxon>
        <taxon>Flavobacteriia</taxon>
        <taxon>Flavobacteriales</taxon>
        <taxon>Flavobacteriaceae</taxon>
        <taxon>Mesoflavibacter</taxon>
    </lineage>
</organism>
<name>A0A2T1NGF4_9FLAO</name>
<dbReference type="Proteomes" id="UP000238430">
    <property type="component" value="Unassembled WGS sequence"/>
</dbReference>
<feature type="transmembrane region" description="Helical" evidence="1">
    <location>
        <begin position="86"/>
        <end position="111"/>
    </location>
</feature>
<sequence length="237" mass="27169">MIVLLLKLLLAHVIGDFVLQPKKWVKQKNKKKHKSKYLYFHVLIHALALIILLKFKFSFWIGILVITVSHYIIDLIKLYLNNKIKAHYLFIADQIAHIIVILIVSALYTNYKFDINIIYSKEVIALLLALMTLTSVSSVIMQLIMNKWKLDEDDAENSLDKAGKYIGILERLFVFGFIVLNQWSAIGLLITAKSVFRFGDLSKAKNRKLTEYVLIGTLLSFGIAIAVGLLFNFVIKK</sequence>
<dbReference type="RefSeq" id="WP_106677676.1">
    <property type="nucleotide sequence ID" value="NZ_JACHWV010000001.1"/>
</dbReference>
<proteinExistence type="predicted"/>
<feature type="transmembrane region" description="Helical" evidence="1">
    <location>
        <begin position="123"/>
        <end position="145"/>
    </location>
</feature>
<keyword evidence="1" id="KW-0472">Membrane</keyword>
<comment type="caution">
    <text evidence="2">The sequence shown here is derived from an EMBL/GenBank/DDBJ whole genome shotgun (WGS) entry which is preliminary data.</text>
</comment>
<protein>
    <submittedName>
        <fullName evidence="2">DUF3307 domain-containing protein</fullName>
    </submittedName>
</protein>
<reference evidence="2 3" key="1">
    <citation type="submission" date="2018-03" db="EMBL/GenBank/DDBJ databases">
        <title>Mesoflavibacter sp. HG37 and Mesoflavibacter sp. HG96 sp.nov., two marine bacteria isolated from seawater of Western Pacific Ocean.</title>
        <authorList>
            <person name="Cheng H."/>
            <person name="Wu Y.-H."/>
            <person name="Guo L.-L."/>
            <person name="Xu X.-W."/>
        </authorList>
    </citation>
    <scope>NUCLEOTIDE SEQUENCE [LARGE SCALE GENOMIC DNA]</scope>
    <source>
        <strain evidence="2 3">KCTC 42117</strain>
    </source>
</reference>
<keyword evidence="3" id="KW-1185">Reference proteome</keyword>
<evidence type="ECO:0000256" key="1">
    <source>
        <dbReference type="SAM" id="Phobius"/>
    </source>
</evidence>
<gene>
    <name evidence="2" type="ORF">C7H61_05065</name>
</gene>
<accession>A0A2T1NGF4</accession>
<evidence type="ECO:0000313" key="2">
    <source>
        <dbReference type="EMBL" id="PSG91948.1"/>
    </source>
</evidence>
<feature type="transmembrane region" description="Helical" evidence="1">
    <location>
        <begin position="165"/>
        <end position="191"/>
    </location>
</feature>
<feature type="transmembrane region" description="Helical" evidence="1">
    <location>
        <begin position="37"/>
        <end position="53"/>
    </location>
</feature>
<dbReference type="InterPro" id="IPR021737">
    <property type="entry name" value="Phage_phiKZ_Orf197"/>
</dbReference>